<keyword evidence="1 2" id="KW-0175">Coiled coil</keyword>
<name>A0ABR2L9Q5_9EUKA</name>
<dbReference type="PANTHER" id="PTHR32083">
    <property type="entry name" value="CILIA AND FLAGELLA-ASSOCIATED PROTEIN 58-RELATED"/>
    <property type="match status" value="1"/>
</dbReference>
<feature type="compositionally biased region" description="Polar residues" evidence="3">
    <location>
        <begin position="983"/>
        <end position="994"/>
    </location>
</feature>
<feature type="coiled-coil region" evidence="2">
    <location>
        <begin position="784"/>
        <end position="846"/>
    </location>
</feature>
<evidence type="ECO:0000313" key="5">
    <source>
        <dbReference type="Proteomes" id="UP001470230"/>
    </source>
</evidence>
<evidence type="ECO:0000313" key="4">
    <source>
        <dbReference type="EMBL" id="KAK8900084.1"/>
    </source>
</evidence>
<feature type="coiled-coil region" evidence="2">
    <location>
        <begin position="519"/>
        <end position="616"/>
    </location>
</feature>
<protein>
    <recommendedName>
        <fullName evidence="6">Flagellar associated protein</fullName>
    </recommendedName>
</protein>
<feature type="coiled-coil region" evidence="2">
    <location>
        <begin position="155"/>
        <end position="210"/>
    </location>
</feature>
<dbReference type="PANTHER" id="PTHR32083:SF0">
    <property type="entry name" value="CILIA AND FLAGELLA-ASSOCIATED PROTEIN 58"/>
    <property type="match status" value="1"/>
</dbReference>
<evidence type="ECO:0000256" key="3">
    <source>
        <dbReference type="SAM" id="MobiDB-lite"/>
    </source>
</evidence>
<gene>
    <name evidence="4" type="ORF">M9Y10_002407</name>
</gene>
<dbReference type="Proteomes" id="UP001470230">
    <property type="component" value="Unassembled WGS sequence"/>
</dbReference>
<evidence type="ECO:0000256" key="2">
    <source>
        <dbReference type="SAM" id="Coils"/>
    </source>
</evidence>
<accession>A0ABR2L9Q5</accession>
<evidence type="ECO:0000256" key="1">
    <source>
        <dbReference type="ARBA" id="ARBA00023054"/>
    </source>
</evidence>
<comment type="caution">
    <text evidence="4">The sequence shown here is derived from an EMBL/GenBank/DDBJ whole genome shotgun (WGS) entry which is preliminary data.</text>
</comment>
<reference evidence="4 5" key="1">
    <citation type="submission" date="2024-04" db="EMBL/GenBank/DDBJ databases">
        <title>Tritrichomonas musculus Genome.</title>
        <authorList>
            <person name="Alves-Ferreira E."/>
            <person name="Grigg M."/>
            <person name="Lorenzi H."/>
            <person name="Galac M."/>
        </authorList>
    </citation>
    <scope>NUCLEOTIDE SEQUENCE [LARGE SCALE GENOMIC DNA]</scope>
    <source>
        <strain evidence="4 5">EAF2021</strain>
    </source>
</reference>
<proteinExistence type="predicted"/>
<feature type="coiled-coil region" evidence="2">
    <location>
        <begin position="656"/>
        <end position="710"/>
    </location>
</feature>
<feature type="region of interest" description="Disordered" evidence="3">
    <location>
        <begin position="887"/>
        <end position="912"/>
    </location>
</feature>
<evidence type="ECO:0008006" key="6">
    <source>
        <dbReference type="Google" id="ProtNLM"/>
    </source>
</evidence>
<organism evidence="4 5">
    <name type="scientific">Tritrichomonas musculus</name>
    <dbReference type="NCBI Taxonomy" id="1915356"/>
    <lineage>
        <taxon>Eukaryota</taxon>
        <taxon>Metamonada</taxon>
        <taxon>Parabasalia</taxon>
        <taxon>Tritrichomonadida</taxon>
        <taxon>Tritrichomonadidae</taxon>
        <taxon>Tritrichomonas</taxon>
    </lineage>
</organism>
<feature type="compositionally biased region" description="Basic residues" evidence="3">
    <location>
        <begin position="969"/>
        <end position="979"/>
    </location>
</feature>
<sequence length="1009" mass="117451">MDEKEKDPLDPDNDLEICEEMEKNFAKIVSELVRDRSLDRFRKEYEMLHTALTQSHEHNKVLIEKCRALNQDIVANANKISSVLLLSQNDQRTIAGLRREFERAWLLVQNSQERESHSEEVIFNLNQEITNLKFLIESANSSNQSKIGDEVQISMQDAQNAVNSIKSDLQIQQQQSAALCEKLEKTVTETNKMENETISLKQEFDKLSEEDKIVSEELEKVSKSRIEILDSCFKGSEDIKNETTRVSNIKLDIKKEKNKIRKRKRTIIQCNKDKEMLNELTANVRVKLGHLNERLSDAQALTEGTRSRIKNKTCVLQDQEDEMNKLKKDLQEIMSEHINIVDELNESKQYKKNIIEEKEKAFFKLKDLRHQELILNSKINSVLLKIRKSDIDVSQSSNENRSIQQKVKFEEAATKQAESQIHLIESNFTQLKSIEQEKKKRAADYMSDINKFNSNKYFQDSQTANVIDNLSELKKQIEISDMKLKQKDFENKNQLAIIKTTQEERDKIIKEVQLCVKENEEINSQIKSQAAVLHKLKEDVRVKDEECVLLHISYKKTTKLLRDLAIKKVEYENNLKEITEKEKDFFYKVQCSNHILDQANKDIENGKFELDNIIQQNRDIVKQFETKKKESDAVLEKNRVLQSLIRIGGHKYNQIITKVEELKQDLSVQIDKMNKLSLLLRGQNAARYEIRRLEKEIIHAQGKIKAMEEEFEAPRNVHRWHLLKSSDPVQYEYVMMRIHLLNDITNSIAMAKKVKLVENALREKLIHIRKLFKSSYGGNYDDEFNTLNLILKEKKKQLKTMEDQLQVKRPQVEHEKSNIDDIRSMLRDSKIDISEKQKKINQKKQEQMIQEIERPEFVRPPKYEPTKRAPGRFMGGGFEVGKVVNDLSFAPKPPQASKESSSSRPRKKRHVNLSEKENNFLFDIPEIRLKKTKKKTALERMNAVLVPSSSASTNASTGSSLSVSSSSSLKKKTTKKGKNNKNYQNSNWAPSHQNSSRRHFIAKMQNDCL</sequence>
<keyword evidence="5" id="KW-1185">Reference proteome</keyword>
<feature type="compositionally biased region" description="Low complexity" evidence="3">
    <location>
        <begin position="948"/>
        <end position="968"/>
    </location>
</feature>
<feature type="region of interest" description="Disordered" evidence="3">
    <location>
        <begin position="948"/>
        <end position="997"/>
    </location>
</feature>
<dbReference type="EMBL" id="JAPFFF010000001">
    <property type="protein sequence ID" value="KAK8900084.1"/>
    <property type="molecule type" value="Genomic_DNA"/>
</dbReference>
<feature type="coiled-coil region" evidence="2">
    <location>
        <begin position="309"/>
        <end position="347"/>
    </location>
</feature>